<dbReference type="AlphaFoldDB" id="A0A2A5CAR8"/>
<evidence type="ECO:0000313" key="3">
    <source>
        <dbReference type="Proteomes" id="UP000228987"/>
    </source>
</evidence>
<comment type="similarity">
    <text evidence="1">Belongs to the UPF0434 family.</text>
</comment>
<dbReference type="InterPro" id="IPR005651">
    <property type="entry name" value="Trm112-like"/>
</dbReference>
<dbReference type="SUPFAM" id="SSF158997">
    <property type="entry name" value="Trm112p-like"/>
    <property type="match status" value="1"/>
</dbReference>
<sequence length="63" mass="7201">MDKKLLAILACPICKGKIHFDREAQELICYADALAFPIRDEIPVMLESEARTLSAEEKENRPR</sequence>
<dbReference type="Proteomes" id="UP000228987">
    <property type="component" value="Unassembled WGS sequence"/>
</dbReference>
<gene>
    <name evidence="2" type="ORF">COA71_11430</name>
</gene>
<evidence type="ECO:0000256" key="1">
    <source>
        <dbReference type="HAMAP-Rule" id="MF_01187"/>
    </source>
</evidence>
<dbReference type="PANTHER" id="PTHR33505:SF4">
    <property type="entry name" value="PROTEIN PREY, MITOCHONDRIAL"/>
    <property type="match status" value="1"/>
</dbReference>
<dbReference type="EMBL" id="NVWI01000009">
    <property type="protein sequence ID" value="PCJ40456.1"/>
    <property type="molecule type" value="Genomic_DNA"/>
</dbReference>
<reference evidence="3" key="1">
    <citation type="submission" date="2017-08" db="EMBL/GenBank/DDBJ databases">
        <title>A dynamic microbial community with high functional redundancy inhabits the cold, oxic subseafloor aquifer.</title>
        <authorList>
            <person name="Tully B.J."/>
            <person name="Wheat C.G."/>
            <person name="Glazer B.T."/>
            <person name="Huber J.A."/>
        </authorList>
    </citation>
    <scope>NUCLEOTIDE SEQUENCE [LARGE SCALE GENOMIC DNA]</scope>
</reference>
<dbReference type="HAMAP" id="MF_01187">
    <property type="entry name" value="UPF0434"/>
    <property type="match status" value="1"/>
</dbReference>
<dbReference type="GO" id="GO:0016301">
    <property type="term" value="F:kinase activity"/>
    <property type="evidence" value="ECO:0007669"/>
    <property type="project" value="UniProtKB-KW"/>
</dbReference>
<dbReference type="GO" id="GO:0005829">
    <property type="term" value="C:cytosol"/>
    <property type="evidence" value="ECO:0007669"/>
    <property type="project" value="TreeGrafter"/>
</dbReference>
<proteinExistence type="inferred from homology"/>
<comment type="caution">
    <text evidence="2">The sequence shown here is derived from an EMBL/GenBank/DDBJ whole genome shotgun (WGS) entry which is preliminary data.</text>
</comment>
<dbReference type="PANTHER" id="PTHR33505">
    <property type="entry name" value="ZGC:162634"/>
    <property type="match status" value="1"/>
</dbReference>
<evidence type="ECO:0000313" key="2">
    <source>
        <dbReference type="EMBL" id="PCJ40456.1"/>
    </source>
</evidence>
<keyword evidence="2" id="KW-0808">Transferase</keyword>
<organism evidence="2 3">
    <name type="scientific">SAR86 cluster bacterium</name>
    <dbReference type="NCBI Taxonomy" id="2030880"/>
    <lineage>
        <taxon>Bacteria</taxon>
        <taxon>Pseudomonadati</taxon>
        <taxon>Pseudomonadota</taxon>
        <taxon>Gammaproteobacteria</taxon>
        <taxon>SAR86 cluster</taxon>
    </lineage>
</organism>
<dbReference type="FunFam" id="2.20.25.10:FF:000002">
    <property type="entry name" value="UPF0434 protein YcaR"/>
    <property type="match status" value="1"/>
</dbReference>
<dbReference type="Pfam" id="PF03966">
    <property type="entry name" value="Trm112p"/>
    <property type="match status" value="1"/>
</dbReference>
<keyword evidence="2" id="KW-0418">Kinase</keyword>
<dbReference type="Gene3D" id="2.20.25.10">
    <property type="match status" value="1"/>
</dbReference>
<accession>A0A2A5CAR8</accession>
<protein>
    <recommendedName>
        <fullName evidence="1">UPF0434 protein COA71_11430</fullName>
    </recommendedName>
</protein>
<name>A0A2A5CAR8_9GAMM</name>